<comment type="caution">
    <text evidence="1">The sequence shown here is derived from an EMBL/GenBank/DDBJ whole genome shotgun (WGS) entry which is preliminary data.</text>
</comment>
<protein>
    <submittedName>
        <fullName evidence="1">Uncharacterized protein</fullName>
    </submittedName>
</protein>
<proteinExistence type="predicted"/>
<reference evidence="2" key="1">
    <citation type="journal article" date="2019" name="Int. J. Syst. Evol. Microbiol.">
        <title>The Global Catalogue of Microorganisms (GCM) 10K type strain sequencing project: providing services to taxonomists for standard genome sequencing and annotation.</title>
        <authorList>
            <consortium name="The Broad Institute Genomics Platform"/>
            <consortium name="The Broad Institute Genome Sequencing Center for Infectious Disease"/>
            <person name="Wu L."/>
            <person name="Ma J."/>
        </authorList>
    </citation>
    <scope>NUCLEOTIDE SEQUENCE [LARGE SCALE GENOMIC DNA]</scope>
    <source>
        <strain evidence="2">KCTC 52141</strain>
    </source>
</reference>
<keyword evidence="2" id="KW-1185">Reference proteome</keyword>
<dbReference type="EMBL" id="JBHRTL010000005">
    <property type="protein sequence ID" value="MFC3154618.1"/>
    <property type="molecule type" value="Genomic_DNA"/>
</dbReference>
<evidence type="ECO:0000313" key="1">
    <source>
        <dbReference type="EMBL" id="MFC3154618.1"/>
    </source>
</evidence>
<organism evidence="1 2">
    <name type="scientific">Gilvimarinus japonicus</name>
    <dbReference type="NCBI Taxonomy" id="1796469"/>
    <lineage>
        <taxon>Bacteria</taxon>
        <taxon>Pseudomonadati</taxon>
        <taxon>Pseudomonadota</taxon>
        <taxon>Gammaproteobacteria</taxon>
        <taxon>Cellvibrionales</taxon>
        <taxon>Cellvibrionaceae</taxon>
        <taxon>Gilvimarinus</taxon>
    </lineage>
</organism>
<evidence type="ECO:0000313" key="2">
    <source>
        <dbReference type="Proteomes" id="UP001595548"/>
    </source>
</evidence>
<dbReference type="Proteomes" id="UP001595548">
    <property type="component" value="Unassembled WGS sequence"/>
</dbReference>
<sequence>MIDLEAYKKVFQNYSITDCAVRTKDLFVFIGSQLLTDEEVVEYEENDYDFSLRPKKVVTFARQGDGKGNQWFHNHLIGWHTCRIGATNHPKSHSITVASDDLEDRVYVTGSGPAHEDTRIQAIVRGGVRRGAITRLKTIAGWLYFCGGNRTVAKRLDESSWISLVDTLPDLDTGDIIRDITEAGFSDIDGFSENDLYAAGGHGDVWHFNGQLWRAIAFPSNQTLKSICCGGDGKVYISGYEAETYMGRDNKWKKIYSGGISTGFRDMVWFGDRVWCTNDYGVWTIYKGKVKRADLPANIEACAGHLYVNGGVMLLAGLSGAAFCENGEWTLLFNSFTMNKLVEVDEHEG</sequence>
<name>A0ABV7HPJ2_9GAMM</name>
<gene>
    <name evidence="1" type="ORF">ACFOEB_05330</name>
</gene>
<accession>A0ABV7HPJ2</accession>
<dbReference type="RefSeq" id="WP_382414976.1">
    <property type="nucleotide sequence ID" value="NZ_AP031500.1"/>
</dbReference>